<keyword evidence="7 12" id="KW-0812">Transmembrane</keyword>
<evidence type="ECO:0000256" key="8">
    <source>
        <dbReference type="ARBA" id="ARBA00022777"/>
    </source>
</evidence>
<feature type="transmembrane region" description="Helical" evidence="12">
    <location>
        <begin position="198"/>
        <end position="228"/>
    </location>
</feature>
<dbReference type="PANTHER" id="PTHR30175">
    <property type="entry name" value="PHOSPHOTRANSFERASE SYSTEM TRANSPORT PROTEIN"/>
    <property type="match status" value="1"/>
</dbReference>
<feature type="domain" description="PTS EIIC type-1" evidence="14">
    <location>
        <begin position="105"/>
        <end position="454"/>
    </location>
</feature>
<name>A0ABV2FI19_9STRE</name>
<keyword evidence="9 12" id="KW-1133">Transmembrane helix</keyword>
<feature type="transmembrane region" description="Helical" evidence="12">
    <location>
        <begin position="267"/>
        <end position="287"/>
    </location>
</feature>
<evidence type="ECO:0000256" key="6">
    <source>
        <dbReference type="ARBA" id="ARBA00022683"/>
    </source>
</evidence>
<dbReference type="InterPro" id="IPR001996">
    <property type="entry name" value="PTS_IIB_1"/>
</dbReference>
<evidence type="ECO:0000313" key="16">
    <source>
        <dbReference type="Proteomes" id="UP001549122"/>
    </source>
</evidence>
<evidence type="ECO:0000256" key="12">
    <source>
        <dbReference type="SAM" id="Phobius"/>
    </source>
</evidence>
<dbReference type="CDD" id="cd00212">
    <property type="entry name" value="PTS_IIB_glc"/>
    <property type="match status" value="1"/>
</dbReference>
<evidence type="ECO:0000259" key="14">
    <source>
        <dbReference type="PROSITE" id="PS51103"/>
    </source>
</evidence>
<dbReference type="RefSeq" id="WP_354365249.1">
    <property type="nucleotide sequence ID" value="NZ_JBEPLO010000012.1"/>
</dbReference>
<evidence type="ECO:0000256" key="1">
    <source>
        <dbReference type="ARBA" id="ARBA00004651"/>
    </source>
</evidence>
<feature type="transmembrane region" description="Helical" evidence="12">
    <location>
        <begin position="240"/>
        <end position="261"/>
    </location>
</feature>
<feature type="transmembrane region" description="Helical" evidence="12">
    <location>
        <begin position="426"/>
        <end position="447"/>
    </location>
</feature>
<comment type="caution">
    <text evidence="15">The sequence shown here is derived from an EMBL/GenBank/DDBJ whole genome shotgun (WGS) entry which is preliminary data.</text>
</comment>
<keyword evidence="8" id="KW-0418">Kinase</keyword>
<feature type="transmembrane region" description="Helical" evidence="12">
    <location>
        <begin position="143"/>
        <end position="162"/>
    </location>
</feature>
<dbReference type="PANTHER" id="PTHR30175:SF1">
    <property type="entry name" value="PTS SYSTEM ARBUTIN-, CELLOBIOSE-, AND SALICIN-SPECIFIC EIIBC COMPONENT-RELATED"/>
    <property type="match status" value="1"/>
</dbReference>
<evidence type="ECO:0000259" key="13">
    <source>
        <dbReference type="PROSITE" id="PS51098"/>
    </source>
</evidence>
<sequence length="454" mass="48523">MMTHERLAKDILTAVGGPENVERATHCATRLRLVLKDEGKVDKEAVEALDKVAGSVFSGGQYQIIIGLGVPQLHKAFLVAMGTPETDKVTGGEKQETNLFNQFFKVIVSIMTPTFGVMAAAGILKGLLALLLAGGILKEADGAYQIWHAISEAFFYYLPVWVGFNASKVFGGNPFVGAALGAALVYPDILNLQTAGEALTFFGIPIVLVNYTQSLFPAMLSSFVAVAIEKFFAKRLNETISWMFTPFLTFFIAAPLAFLVLGPVMSWLSNTLATIVMTIYGISPILFGIIGGAFWQLVVIFGLHYAFVPILINNTFNLGQDPLNAVFSVTVTALAGAAIGFALKSKNPKNKSLGYSVGLTGLVGITEPIIYSVALPYRRQFIYAMISGGIAGAIQGINQAVAYAFGGGGLMAFPLFIAPDGNMKSFYSFLLASIVAFFGPIVLNVIFGTGEDKQ</sequence>
<evidence type="ECO:0000256" key="5">
    <source>
        <dbReference type="ARBA" id="ARBA00022679"/>
    </source>
</evidence>
<evidence type="ECO:0000256" key="10">
    <source>
        <dbReference type="ARBA" id="ARBA00023136"/>
    </source>
</evidence>
<organism evidence="15 16">
    <name type="scientific">Streptococcus rupicaprae</name>
    <dbReference type="NCBI Taxonomy" id="759619"/>
    <lineage>
        <taxon>Bacteria</taxon>
        <taxon>Bacillati</taxon>
        <taxon>Bacillota</taxon>
        <taxon>Bacilli</taxon>
        <taxon>Lactobacillales</taxon>
        <taxon>Streptococcaceae</taxon>
        <taxon>Streptococcus</taxon>
    </lineage>
</organism>
<keyword evidence="10 12" id="KW-0472">Membrane</keyword>
<evidence type="ECO:0000256" key="2">
    <source>
        <dbReference type="ARBA" id="ARBA00022448"/>
    </source>
</evidence>
<feature type="transmembrane region" description="Helical" evidence="12">
    <location>
        <begin position="169"/>
        <end position="186"/>
    </location>
</feature>
<dbReference type="Pfam" id="PF00367">
    <property type="entry name" value="PTS_EIIB"/>
    <property type="match status" value="1"/>
</dbReference>
<keyword evidence="16" id="KW-1185">Reference proteome</keyword>
<feature type="transmembrane region" description="Helical" evidence="12">
    <location>
        <begin position="115"/>
        <end position="137"/>
    </location>
</feature>
<dbReference type="Pfam" id="PF02378">
    <property type="entry name" value="PTS_EIIC"/>
    <property type="match status" value="1"/>
</dbReference>
<dbReference type="PROSITE" id="PS01035">
    <property type="entry name" value="PTS_EIIB_TYPE_1_CYS"/>
    <property type="match status" value="1"/>
</dbReference>
<keyword evidence="4" id="KW-0762">Sugar transport</keyword>
<evidence type="ECO:0000256" key="7">
    <source>
        <dbReference type="ARBA" id="ARBA00022692"/>
    </source>
</evidence>
<feature type="transmembrane region" description="Helical" evidence="12">
    <location>
        <begin position="355"/>
        <end position="375"/>
    </location>
</feature>
<evidence type="ECO:0000256" key="3">
    <source>
        <dbReference type="ARBA" id="ARBA00022475"/>
    </source>
</evidence>
<dbReference type="InterPro" id="IPR018113">
    <property type="entry name" value="PTrfase_EIIB_Cys"/>
</dbReference>
<dbReference type="Proteomes" id="UP001549122">
    <property type="component" value="Unassembled WGS sequence"/>
</dbReference>
<comment type="subcellular location">
    <subcellularLocation>
        <location evidence="1">Cell membrane</location>
        <topology evidence="1">Multi-pass membrane protein</topology>
    </subcellularLocation>
</comment>
<dbReference type="InterPro" id="IPR036878">
    <property type="entry name" value="Glu_permease_IIB"/>
</dbReference>
<keyword evidence="3" id="KW-1003">Cell membrane</keyword>
<evidence type="ECO:0000256" key="4">
    <source>
        <dbReference type="ARBA" id="ARBA00022597"/>
    </source>
</evidence>
<dbReference type="EMBL" id="JBEPLO010000012">
    <property type="protein sequence ID" value="MET3558196.1"/>
    <property type="molecule type" value="Genomic_DNA"/>
</dbReference>
<dbReference type="InterPro" id="IPR003352">
    <property type="entry name" value="PTS_EIIC"/>
</dbReference>
<protein>
    <submittedName>
        <fullName evidence="15">PTS system beta-glucosides-specific IIC component</fullName>
    </submittedName>
</protein>
<accession>A0ABV2FI19</accession>
<dbReference type="Gene3D" id="3.30.1360.60">
    <property type="entry name" value="Glucose permease domain IIB"/>
    <property type="match status" value="1"/>
</dbReference>
<dbReference type="PROSITE" id="PS51103">
    <property type="entry name" value="PTS_EIIC_TYPE_1"/>
    <property type="match status" value="1"/>
</dbReference>
<evidence type="ECO:0000313" key="15">
    <source>
        <dbReference type="EMBL" id="MET3558196.1"/>
    </source>
</evidence>
<feature type="domain" description="PTS EIIB type-1" evidence="13">
    <location>
        <begin position="5"/>
        <end position="87"/>
    </location>
</feature>
<dbReference type="InterPro" id="IPR013013">
    <property type="entry name" value="PTS_EIIC_1"/>
</dbReference>
<dbReference type="InterPro" id="IPR050558">
    <property type="entry name" value="PTS_Sugar-Specific_Components"/>
</dbReference>
<gene>
    <name evidence="15" type="ORF">ABID29_001316</name>
</gene>
<dbReference type="SUPFAM" id="SSF55604">
    <property type="entry name" value="Glucose permease domain IIB"/>
    <property type="match status" value="1"/>
</dbReference>
<dbReference type="PROSITE" id="PS51098">
    <property type="entry name" value="PTS_EIIB_TYPE_1"/>
    <property type="match status" value="1"/>
</dbReference>
<keyword evidence="5" id="KW-0808">Transferase</keyword>
<feature type="transmembrane region" description="Helical" evidence="12">
    <location>
        <begin position="324"/>
        <end position="343"/>
    </location>
</feature>
<keyword evidence="6" id="KW-0598">Phosphotransferase system</keyword>
<evidence type="ECO:0000256" key="9">
    <source>
        <dbReference type="ARBA" id="ARBA00022989"/>
    </source>
</evidence>
<proteinExistence type="predicted"/>
<evidence type="ECO:0000256" key="11">
    <source>
        <dbReference type="PROSITE-ProRule" id="PRU00421"/>
    </source>
</evidence>
<feature type="active site" description="Phosphocysteine intermediate; for EIIB activity" evidence="11">
    <location>
        <position position="27"/>
    </location>
</feature>
<reference evidence="15 16" key="1">
    <citation type="submission" date="2024-06" db="EMBL/GenBank/DDBJ databases">
        <title>Genomic Encyclopedia of Type Strains, Phase IV (KMG-IV): sequencing the most valuable type-strain genomes for metagenomic binning, comparative biology and taxonomic classification.</title>
        <authorList>
            <person name="Goeker M."/>
        </authorList>
    </citation>
    <scope>NUCLEOTIDE SEQUENCE [LARGE SCALE GENOMIC DNA]</scope>
    <source>
        <strain evidence="15 16">DSM 28303</strain>
    </source>
</reference>
<keyword evidence="2" id="KW-0813">Transport</keyword>